<dbReference type="OrthoDB" id="1349101at2"/>
<dbReference type="AlphaFoldDB" id="A0A6L6Q1D1"/>
<evidence type="ECO:0000313" key="2">
    <source>
        <dbReference type="EMBL" id="MTW03653.1"/>
    </source>
</evidence>
<keyword evidence="1" id="KW-0812">Transmembrane</keyword>
<keyword evidence="1" id="KW-1133">Transmembrane helix</keyword>
<keyword evidence="1" id="KW-0472">Membrane</keyword>
<feature type="transmembrane region" description="Helical" evidence="1">
    <location>
        <begin position="21"/>
        <end position="41"/>
    </location>
</feature>
<gene>
    <name evidence="2" type="ORF">GM668_16345</name>
</gene>
<dbReference type="RefSeq" id="WP_155440033.1">
    <property type="nucleotide sequence ID" value="NZ_WNLA01000011.1"/>
</dbReference>
<keyword evidence="3" id="KW-1185">Reference proteome</keyword>
<dbReference type="Proteomes" id="UP000484015">
    <property type="component" value="Unassembled WGS sequence"/>
</dbReference>
<evidence type="ECO:0000313" key="3">
    <source>
        <dbReference type="Proteomes" id="UP000484015"/>
    </source>
</evidence>
<proteinExistence type="predicted"/>
<protein>
    <submittedName>
        <fullName evidence="2">Uncharacterized protein</fullName>
    </submittedName>
</protein>
<organism evidence="2 3">
    <name type="scientific">Pseudoduganella ginsengisoli</name>
    <dbReference type="NCBI Taxonomy" id="1462440"/>
    <lineage>
        <taxon>Bacteria</taxon>
        <taxon>Pseudomonadati</taxon>
        <taxon>Pseudomonadota</taxon>
        <taxon>Betaproteobacteria</taxon>
        <taxon>Burkholderiales</taxon>
        <taxon>Oxalobacteraceae</taxon>
        <taxon>Telluria group</taxon>
        <taxon>Pseudoduganella</taxon>
    </lineage>
</organism>
<sequence>MHNENLQLVAQLTRQNRLLKGLLATAGASLALIALTGATTANQPAKFTEIDVERINIVTPDGKKDIVIANRNRLPLPVIDGKMAASGRGERPGLIFYNTAGDENGGLIFDGKLDDKGKPQSGMHFSMDRFGGDQQLSLGHYENGGVMETGLKVYDRGLARDYEPLYAAYEKAAPGPEKDALLQKWKDAGGQQTSRMFVGRTRGQSSAVILADAKGRARIMMMVSPDGKASLEFRDDEGKVIQRLPQEAKVAQADTPAAK</sequence>
<comment type="caution">
    <text evidence="2">The sequence shown here is derived from an EMBL/GenBank/DDBJ whole genome shotgun (WGS) entry which is preliminary data.</text>
</comment>
<evidence type="ECO:0000256" key="1">
    <source>
        <dbReference type="SAM" id="Phobius"/>
    </source>
</evidence>
<name>A0A6L6Q1D1_9BURK</name>
<reference evidence="2 3" key="1">
    <citation type="submission" date="2019-11" db="EMBL/GenBank/DDBJ databases">
        <title>Type strains purchased from KCTC, JCM and DSMZ.</title>
        <authorList>
            <person name="Lu H."/>
        </authorList>
    </citation>
    <scope>NUCLEOTIDE SEQUENCE [LARGE SCALE GENOMIC DNA]</scope>
    <source>
        <strain evidence="2 3">KCTC 42409</strain>
    </source>
</reference>
<accession>A0A6L6Q1D1</accession>
<dbReference type="EMBL" id="WNLA01000011">
    <property type="protein sequence ID" value="MTW03653.1"/>
    <property type="molecule type" value="Genomic_DNA"/>
</dbReference>